<keyword evidence="7" id="KW-0539">Nucleus</keyword>
<feature type="compositionally biased region" description="Polar residues" evidence="9">
    <location>
        <begin position="1"/>
        <end position="10"/>
    </location>
</feature>
<feature type="compositionally biased region" description="Polar residues" evidence="9">
    <location>
        <begin position="167"/>
        <end position="197"/>
    </location>
</feature>
<evidence type="ECO:0000256" key="5">
    <source>
        <dbReference type="ARBA" id="ARBA00023054"/>
    </source>
</evidence>
<evidence type="ECO:0000256" key="4">
    <source>
        <dbReference type="ARBA" id="ARBA00023015"/>
    </source>
</evidence>
<dbReference type="PANTHER" id="PTHR13469:SF8">
    <property type="entry name" value="HEXIM P-TEFB COMPLEX SUBUNIT 1"/>
    <property type="match status" value="1"/>
</dbReference>
<feature type="compositionally biased region" description="Low complexity" evidence="9">
    <location>
        <begin position="43"/>
        <end position="58"/>
    </location>
</feature>
<comment type="similarity">
    <text evidence="2">Belongs to the HEXIM family.</text>
</comment>
<dbReference type="Proteomes" id="UP000681722">
    <property type="component" value="Unassembled WGS sequence"/>
</dbReference>
<feature type="coiled-coil region" evidence="8">
    <location>
        <begin position="256"/>
        <end position="283"/>
    </location>
</feature>
<proteinExistence type="inferred from homology"/>
<dbReference type="AlphaFoldDB" id="A0A814PMR7"/>
<evidence type="ECO:0000256" key="1">
    <source>
        <dbReference type="ARBA" id="ARBA00004123"/>
    </source>
</evidence>
<evidence type="ECO:0000256" key="2">
    <source>
        <dbReference type="ARBA" id="ARBA00008409"/>
    </source>
</evidence>
<feature type="compositionally biased region" description="Basic residues" evidence="9">
    <location>
        <begin position="59"/>
        <end position="79"/>
    </location>
</feature>
<evidence type="ECO:0000256" key="6">
    <source>
        <dbReference type="ARBA" id="ARBA00023163"/>
    </source>
</evidence>
<feature type="region of interest" description="Disordered" evidence="9">
    <location>
        <begin position="1"/>
        <end position="116"/>
    </location>
</feature>
<organism evidence="10 12">
    <name type="scientific">Didymodactylos carnosus</name>
    <dbReference type="NCBI Taxonomy" id="1234261"/>
    <lineage>
        <taxon>Eukaryota</taxon>
        <taxon>Metazoa</taxon>
        <taxon>Spiralia</taxon>
        <taxon>Gnathifera</taxon>
        <taxon>Rotifera</taxon>
        <taxon>Eurotatoria</taxon>
        <taxon>Bdelloidea</taxon>
        <taxon>Philodinida</taxon>
        <taxon>Philodinidae</taxon>
        <taxon>Didymodactylos</taxon>
    </lineage>
</organism>
<dbReference type="PANTHER" id="PTHR13469">
    <property type="entry name" value="HEXAMETHYLENE BISACETAMIDE INDUCIBLE 1"/>
    <property type="match status" value="1"/>
</dbReference>
<feature type="region of interest" description="Disordered" evidence="9">
    <location>
        <begin position="162"/>
        <end position="197"/>
    </location>
</feature>
<dbReference type="Pfam" id="PF15313">
    <property type="entry name" value="HEXIM"/>
    <property type="match status" value="1"/>
</dbReference>
<reference evidence="10" key="1">
    <citation type="submission" date="2021-02" db="EMBL/GenBank/DDBJ databases">
        <authorList>
            <person name="Nowell W R."/>
        </authorList>
    </citation>
    <scope>NUCLEOTIDE SEQUENCE</scope>
</reference>
<dbReference type="EMBL" id="CAJNOQ010005690">
    <property type="protein sequence ID" value="CAF1108135.1"/>
    <property type="molecule type" value="Genomic_DNA"/>
</dbReference>
<keyword evidence="5 8" id="KW-0175">Coiled coil</keyword>
<accession>A0A814PMR7</accession>
<dbReference type="EMBL" id="CAJOBC010005690">
    <property type="protein sequence ID" value="CAF3872677.1"/>
    <property type="molecule type" value="Genomic_DNA"/>
</dbReference>
<evidence type="ECO:0000256" key="9">
    <source>
        <dbReference type="SAM" id="MobiDB-lite"/>
    </source>
</evidence>
<feature type="region of interest" description="Disordered" evidence="9">
    <location>
        <begin position="206"/>
        <end position="225"/>
    </location>
</feature>
<evidence type="ECO:0000313" key="10">
    <source>
        <dbReference type="EMBL" id="CAF1108135.1"/>
    </source>
</evidence>
<keyword evidence="12" id="KW-1185">Reference proteome</keyword>
<comment type="caution">
    <text evidence="10">The sequence shown here is derived from an EMBL/GenBank/DDBJ whole genome shotgun (WGS) entry which is preliminary data.</text>
</comment>
<dbReference type="OrthoDB" id="10028382at2759"/>
<evidence type="ECO:0000313" key="11">
    <source>
        <dbReference type="EMBL" id="CAF3872677.1"/>
    </source>
</evidence>
<keyword evidence="3" id="KW-0678">Repressor</keyword>
<dbReference type="Proteomes" id="UP000663829">
    <property type="component" value="Unassembled WGS sequence"/>
</dbReference>
<dbReference type="InterPro" id="IPR024872">
    <property type="entry name" value="HEXIM"/>
</dbReference>
<evidence type="ECO:0000256" key="3">
    <source>
        <dbReference type="ARBA" id="ARBA00022491"/>
    </source>
</evidence>
<keyword evidence="6" id="KW-0804">Transcription</keyword>
<dbReference type="GO" id="GO:0000122">
    <property type="term" value="P:negative regulation of transcription by RNA polymerase II"/>
    <property type="evidence" value="ECO:0007669"/>
    <property type="project" value="InterPro"/>
</dbReference>
<name>A0A814PMR7_9BILA</name>
<gene>
    <name evidence="10" type="ORF">GPM918_LOCUS19095</name>
    <name evidence="11" type="ORF">SRO942_LOCUS19092</name>
</gene>
<evidence type="ECO:0000313" key="12">
    <source>
        <dbReference type="Proteomes" id="UP000663829"/>
    </source>
</evidence>
<dbReference type="GO" id="GO:0097322">
    <property type="term" value="F:7SK snRNA binding"/>
    <property type="evidence" value="ECO:0007669"/>
    <property type="project" value="TreeGrafter"/>
</dbReference>
<sequence>MLSSIINTCSIRPPPPPPLMSFVNNSMRHPLNHHPPPQLMTASNNNNFNPNNSSSNQNKRSRNQRNHNRRGGTNRRYRHSTVAASNAYHPYSRPQQQYRHRYQQPQQQSQARTPLIMSTPPGMSQAEYEKLHLEQVKRDKEKLLRCGNVLAPSNTTQFIIQDHNRKTPTLPNSTGNQTPATQPKEQTSGSSIPHSSFEQLFGDVDDDCLSTTSGEGESSDMEEGKLNYEDDFNDIYYQCRYERYNTFSRSALLKEVMSLCMNIDRLQHEKSELEKRLRDLQQQQFYVYQQPQLPLQLANGQQPPAQLVVPAAITTNEHNAIPTQVETTTQSSISIPQEMIQQEAIITSPQPSIASEEQQIIT</sequence>
<comment type="subcellular location">
    <subcellularLocation>
        <location evidence="1">Nucleus</location>
    </subcellularLocation>
</comment>
<dbReference type="GO" id="GO:0004861">
    <property type="term" value="F:cyclin-dependent protein serine/threonine kinase inhibitor activity"/>
    <property type="evidence" value="ECO:0007669"/>
    <property type="project" value="InterPro"/>
</dbReference>
<keyword evidence="4" id="KW-0805">Transcription regulation</keyword>
<dbReference type="GO" id="GO:0005654">
    <property type="term" value="C:nucleoplasm"/>
    <property type="evidence" value="ECO:0007669"/>
    <property type="project" value="TreeGrafter"/>
</dbReference>
<evidence type="ECO:0000256" key="7">
    <source>
        <dbReference type="ARBA" id="ARBA00023242"/>
    </source>
</evidence>
<feature type="compositionally biased region" description="Low complexity" evidence="9">
    <location>
        <begin position="90"/>
        <end position="110"/>
    </location>
</feature>
<evidence type="ECO:0000256" key="8">
    <source>
        <dbReference type="SAM" id="Coils"/>
    </source>
</evidence>
<dbReference type="GO" id="GO:0005737">
    <property type="term" value="C:cytoplasm"/>
    <property type="evidence" value="ECO:0007669"/>
    <property type="project" value="InterPro"/>
</dbReference>
<protein>
    <submittedName>
        <fullName evidence="10">Uncharacterized protein</fullName>
    </submittedName>
</protein>